<evidence type="ECO:0000313" key="5">
    <source>
        <dbReference type="EMBL" id="MFB9758311.1"/>
    </source>
</evidence>
<sequence>MMPFDFEGYFPYSILEAVQLFDRLYQEGKQPLYYSGGTEILTLGRLNLIFTKAVIDLKGIPECNTLTFQQNSIVVGATLTLTQLAESKIFPFLGETAAKIADRTSRNQITLGGNLASDIIFREAVLPLLLTDSILVIAGRDGIRHVPIHQIFIEKLRLNPGQFLVQIITDDHYTKMPFYVVKKRKLEVVDYPLITLAALRTDTSIRVAISGLCNFPFRSSSMEMELNNKSATLEDRIERAVRYIPAPVLEDIRGSREYRVFVLQNTLYDALTYLEGVSS</sequence>
<comment type="caution">
    <text evidence="5">The sequence shown here is derived from an EMBL/GenBank/DDBJ whole genome shotgun (WGS) entry which is preliminary data.</text>
</comment>
<dbReference type="SMART" id="SM01092">
    <property type="entry name" value="CO_deh_flav_C"/>
    <property type="match status" value="1"/>
</dbReference>
<gene>
    <name evidence="5" type="ORF">ACFFMS_07225</name>
</gene>
<keyword evidence="2" id="KW-0274">FAD</keyword>
<evidence type="ECO:0000259" key="4">
    <source>
        <dbReference type="PROSITE" id="PS51387"/>
    </source>
</evidence>
<dbReference type="Pfam" id="PF00941">
    <property type="entry name" value="FAD_binding_5"/>
    <property type="match status" value="1"/>
</dbReference>
<evidence type="ECO:0000256" key="2">
    <source>
        <dbReference type="ARBA" id="ARBA00022827"/>
    </source>
</evidence>
<evidence type="ECO:0000313" key="6">
    <source>
        <dbReference type="Proteomes" id="UP001589609"/>
    </source>
</evidence>
<organism evidence="5 6">
    <name type="scientific">Ectobacillus funiculus</name>
    <dbReference type="NCBI Taxonomy" id="137993"/>
    <lineage>
        <taxon>Bacteria</taxon>
        <taxon>Bacillati</taxon>
        <taxon>Bacillota</taxon>
        <taxon>Bacilli</taxon>
        <taxon>Bacillales</taxon>
        <taxon>Bacillaceae</taxon>
        <taxon>Ectobacillus</taxon>
    </lineage>
</organism>
<dbReference type="RefSeq" id="WP_379948583.1">
    <property type="nucleotide sequence ID" value="NZ_JBHMAF010000024.1"/>
</dbReference>
<dbReference type="PANTHER" id="PTHR42659:SF2">
    <property type="entry name" value="XANTHINE DEHYDROGENASE SUBUNIT C-RELATED"/>
    <property type="match status" value="1"/>
</dbReference>
<dbReference type="InterPro" id="IPR016166">
    <property type="entry name" value="FAD-bd_PCMH"/>
</dbReference>
<protein>
    <submittedName>
        <fullName evidence="5">FAD binding domain-containing protein</fullName>
    </submittedName>
</protein>
<dbReference type="InterPro" id="IPR036683">
    <property type="entry name" value="CO_DH_flav_C_dom_sf"/>
</dbReference>
<accession>A0ABV5WCI8</accession>
<dbReference type="InterPro" id="IPR036318">
    <property type="entry name" value="FAD-bd_PCMH-like_sf"/>
</dbReference>
<dbReference type="PANTHER" id="PTHR42659">
    <property type="entry name" value="XANTHINE DEHYDROGENASE SUBUNIT C-RELATED"/>
    <property type="match status" value="1"/>
</dbReference>
<dbReference type="SUPFAM" id="SSF56176">
    <property type="entry name" value="FAD-binding/transporter-associated domain-like"/>
    <property type="match status" value="1"/>
</dbReference>
<proteinExistence type="predicted"/>
<dbReference type="PROSITE" id="PS51387">
    <property type="entry name" value="FAD_PCMH"/>
    <property type="match status" value="1"/>
</dbReference>
<keyword evidence="6" id="KW-1185">Reference proteome</keyword>
<evidence type="ECO:0000256" key="3">
    <source>
        <dbReference type="ARBA" id="ARBA00023002"/>
    </source>
</evidence>
<dbReference type="EMBL" id="JBHMAF010000024">
    <property type="protein sequence ID" value="MFB9758311.1"/>
    <property type="molecule type" value="Genomic_DNA"/>
</dbReference>
<dbReference type="Proteomes" id="UP001589609">
    <property type="component" value="Unassembled WGS sequence"/>
</dbReference>
<dbReference type="Gene3D" id="3.30.465.10">
    <property type="match status" value="1"/>
</dbReference>
<dbReference type="InterPro" id="IPR016169">
    <property type="entry name" value="FAD-bd_PCMH_sub2"/>
</dbReference>
<name>A0ABV5WCI8_9BACI</name>
<dbReference type="InterPro" id="IPR005107">
    <property type="entry name" value="CO_DH_flav_C"/>
</dbReference>
<reference evidence="5 6" key="1">
    <citation type="submission" date="2024-09" db="EMBL/GenBank/DDBJ databases">
        <authorList>
            <person name="Sun Q."/>
            <person name="Mori K."/>
        </authorList>
    </citation>
    <scope>NUCLEOTIDE SEQUENCE [LARGE SCALE GENOMIC DNA]</scope>
    <source>
        <strain evidence="5 6">JCM 11201</strain>
    </source>
</reference>
<dbReference type="SUPFAM" id="SSF55447">
    <property type="entry name" value="CO dehydrogenase flavoprotein C-terminal domain-like"/>
    <property type="match status" value="1"/>
</dbReference>
<dbReference type="InterPro" id="IPR016167">
    <property type="entry name" value="FAD-bd_PCMH_sub1"/>
</dbReference>
<dbReference type="Gene3D" id="3.30.43.10">
    <property type="entry name" value="Uridine Diphospho-n-acetylenolpyruvylglucosamine Reductase, domain 2"/>
    <property type="match status" value="1"/>
</dbReference>
<keyword evidence="1" id="KW-0285">Flavoprotein</keyword>
<dbReference type="InterPro" id="IPR002346">
    <property type="entry name" value="Mopterin_DH_FAD-bd"/>
</dbReference>
<feature type="domain" description="FAD-binding PCMH-type" evidence="4">
    <location>
        <begin position="1"/>
        <end position="174"/>
    </location>
</feature>
<evidence type="ECO:0000256" key="1">
    <source>
        <dbReference type="ARBA" id="ARBA00022630"/>
    </source>
</evidence>
<dbReference type="InterPro" id="IPR051312">
    <property type="entry name" value="Diverse_Substr_Oxidored"/>
</dbReference>
<keyword evidence="3" id="KW-0560">Oxidoreductase</keyword>
<dbReference type="Gene3D" id="3.30.390.50">
    <property type="entry name" value="CO dehydrogenase flavoprotein, C-terminal domain"/>
    <property type="match status" value="1"/>
</dbReference>